<feature type="chain" id="PRO_5043732045" evidence="1">
    <location>
        <begin position="21"/>
        <end position="221"/>
    </location>
</feature>
<gene>
    <name evidence="2" type="ORF">TWF730_008271</name>
</gene>
<comment type="caution">
    <text evidence="2">The sequence shown here is derived from an EMBL/GenBank/DDBJ whole genome shotgun (WGS) entry which is preliminary data.</text>
</comment>
<keyword evidence="3" id="KW-1185">Reference proteome</keyword>
<dbReference type="PANTHER" id="PTHR35605">
    <property type="entry name" value="ECP2 EFFECTOR PROTEIN DOMAIN-CONTAINING PROTEIN-RELATED"/>
    <property type="match status" value="1"/>
</dbReference>
<dbReference type="AlphaFoldDB" id="A0AAV9V5Q2"/>
<dbReference type="PANTHER" id="PTHR35605:SF1">
    <property type="entry name" value="ECP2 EFFECTOR PROTEIN DOMAIN-CONTAINING PROTEIN-RELATED"/>
    <property type="match status" value="1"/>
</dbReference>
<proteinExistence type="predicted"/>
<organism evidence="2 3">
    <name type="scientific">Orbilia blumenaviensis</name>
    <dbReference type="NCBI Taxonomy" id="1796055"/>
    <lineage>
        <taxon>Eukaryota</taxon>
        <taxon>Fungi</taxon>
        <taxon>Dikarya</taxon>
        <taxon>Ascomycota</taxon>
        <taxon>Pezizomycotina</taxon>
        <taxon>Orbiliomycetes</taxon>
        <taxon>Orbiliales</taxon>
        <taxon>Orbiliaceae</taxon>
        <taxon>Orbilia</taxon>
    </lineage>
</organism>
<keyword evidence="1" id="KW-0732">Signal</keyword>
<reference evidence="2 3" key="1">
    <citation type="submission" date="2019-10" db="EMBL/GenBank/DDBJ databases">
        <authorList>
            <person name="Palmer J.M."/>
        </authorList>
    </citation>
    <scope>NUCLEOTIDE SEQUENCE [LARGE SCALE GENOMIC DNA]</scope>
    <source>
        <strain evidence="2 3">TWF730</strain>
    </source>
</reference>
<feature type="signal peptide" evidence="1">
    <location>
        <begin position="1"/>
        <end position="20"/>
    </location>
</feature>
<dbReference type="Proteomes" id="UP001373714">
    <property type="component" value="Unassembled WGS sequence"/>
</dbReference>
<evidence type="ECO:0000313" key="3">
    <source>
        <dbReference type="Proteomes" id="UP001373714"/>
    </source>
</evidence>
<evidence type="ECO:0000313" key="2">
    <source>
        <dbReference type="EMBL" id="KAK6353848.1"/>
    </source>
</evidence>
<dbReference type="EMBL" id="JAVHNS010000005">
    <property type="protein sequence ID" value="KAK6353848.1"/>
    <property type="molecule type" value="Genomic_DNA"/>
</dbReference>
<protein>
    <submittedName>
        <fullName evidence="2">Uncharacterized protein</fullName>
    </submittedName>
</protein>
<name>A0AAV9V5Q2_9PEZI</name>
<sequence>MKANFLTVAALSTFICHASGYVIARADQVSEATLANAPPIVFTGPAFPGGPDVNITGTVEHIFAKLHEMNPKYDAWEFPDYQQEMARKGLTKDGPIGLGARSGNLEKRGWTKCNVDGKPVGNYITQCAEGIRYLKGLNGYCGAPKGWAGCSRVSCSHNCGIFLCNDNNHKISVKCSNIVGDFYDIVEECGNKWKDFIVSVKGAIYRDGPPKWNTLVASQSC</sequence>
<accession>A0AAV9V5Q2</accession>
<evidence type="ECO:0000256" key="1">
    <source>
        <dbReference type="SAM" id="SignalP"/>
    </source>
</evidence>